<dbReference type="GO" id="GO:0004713">
    <property type="term" value="F:protein tyrosine kinase activity"/>
    <property type="evidence" value="ECO:0007669"/>
    <property type="project" value="TreeGrafter"/>
</dbReference>
<dbReference type="Gene3D" id="3.40.50.300">
    <property type="entry name" value="P-loop containing nucleotide triphosphate hydrolases"/>
    <property type="match status" value="1"/>
</dbReference>
<keyword evidence="9" id="KW-0547">Nucleotide-binding</keyword>
<evidence type="ECO:0000256" key="12">
    <source>
        <dbReference type="ARBA" id="ARBA00022989"/>
    </source>
</evidence>
<dbReference type="PANTHER" id="PTHR32309">
    <property type="entry name" value="TYROSINE-PROTEIN KINASE"/>
    <property type="match status" value="1"/>
</dbReference>
<keyword evidence="14" id="KW-0829">Tyrosine-protein kinase</keyword>
<feature type="domain" description="AAA" evidence="18">
    <location>
        <begin position="515"/>
        <end position="655"/>
    </location>
</feature>
<dbReference type="InterPro" id="IPR005702">
    <property type="entry name" value="Wzc-like_C"/>
</dbReference>
<comment type="similarity">
    <text evidence="2">Belongs to the CpsD/CapB family.</text>
</comment>
<keyword evidence="11" id="KW-0067">ATP-binding</keyword>
<accession>A0A239IKW6</accession>
<evidence type="ECO:0000256" key="13">
    <source>
        <dbReference type="ARBA" id="ARBA00023136"/>
    </source>
</evidence>
<comment type="catalytic activity">
    <reaction evidence="15">
        <text>L-tyrosyl-[protein] + ATP = O-phospho-L-tyrosyl-[protein] + ADP + H(+)</text>
        <dbReference type="Rhea" id="RHEA:10596"/>
        <dbReference type="Rhea" id="RHEA-COMP:10136"/>
        <dbReference type="Rhea" id="RHEA-COMP:20101"/>
        <dbReference type="ChEBI" id="CHEBI:15378"/>
        <dbReference type="ChEBI" id="CHEBI:30616"/>
        <dbReference type="ChEBI" id="CHEBI:46858"/>
        <dbReference type="ChEBI" id="CHEBI:61978"/>
        <dbReference type="ChEBI" id="CHEBI:456216"/>
        <dbReference type="EC" id="2.7.10.2"/>
    </reaction>
</comment>
<keyword evidence="8 16" id="KW-0812">Transmembrane</keyword>
<dbReference type="InterPro" id="IPR025669">
    <property type="entry name" value="AAA_dom"/>
</dbReference>
<evidence type="ECO:0000256" key="7">
    <source>
        <dbReference type="ARBA" id="ARBA00022679"/>
    </source>
</evidence>
<reference evidence="21" key="1">
    <citation type="submission" date="2017-06" db="EMBL/GenBank/DDBJ databases">
        <authorList>
            <person name="Varghese N."/>
            <person name="Submissions S."/>
        </authorList>
    </citation>
    <scope>NUCLEOTIDE SEQUENCE [LARGE SCALE GENOMIC DNA]</scope>
    <source>
        <strain evidence="21">LNB2</strain>
    </source>
</reference>
<evidence type="ECO:0000259" key="18">
    <source>
        <dbReference type="Pfam" id="PF13614"/>
    </source>
</evidence>
<evidence type="ECO:0000256" key="6">
    <source>
        <dbReference type="ARBA" id="ARBA00022519"/>
    </source>
</evidence>
<dbReference type="InterPro" id="IPR027417">
    <property type="entry name" value="P-loop_NTPase"/>
</dbReference>
<proteinExistence type="inferred from homology"/>
<dbReference type="Pfam" id="PF13807">
    <property type="entry name" value="GNVR"/>
    <property type="match status" value="1"/>
</dbReference>
<dbReference type="EC" id="2.7.10.2" evidence="4"/>
<evidence type="ECO:0000256" key="16">
    <source>
        <dbReference type="SAM" id="Phobius"/>
    </source>
</evidence>
<dbReference type="GO" id="GO:0005886">
    <property type="term" value="C:plasma membrane"/>
    <property type="evidence" value="ECO:0007669"/>
    <property type="project" value="UniProtKB-SubCell"/>
</dbReference>
<feature type="domain" description="Polysaccharide chain length determinant N-terminal" evidence="17">
    <location>
        <begin position="30"/>
        <end position="121"/>
    </location>
</feature>
<keyword evidence="13 16" id="KW-0472">Membrane</keyword>
<keyword evidence="7" id="KW-0808">Transferase</keyword>
<comment type="similarity">
    <text evidence="3">Belongs to the etk/wzc family.</text>
</comment>
<dbReference type="PANTHER" id="PTHR32309:SF13">
    <property type="entry name" value="FERRIC ENTEROBACTIN TRANSPORT PROTEIN FEPE"/>
    <property type="match status" value="1"/>
</dbReference>
<dbReference type="Pfam" id="PF02706">
    <property type="entry name" value="Wzz"/>
    <property type="match status" value="1"/>
</dbReference>
<dbReference type="Pfam" id="PF13614">
    <property type="entry name" value="AAA_31"/>
    <property type="match status" value="1"/>
</dbReference>
<dbReference type="InterPro" id="IPR032807">
    <property type="entry name" value="GNVR"/>
</dbReference>
<evidence type="ECO:0000256" key="2">
    <source>
        <dbReference type="ARBA" id="ARBA00007316"/>
    </source>
</evidence>
<evidence type="ECO:0000259" key="17">
    <source>
        <dbReference type="Pfam" id="PF02706"/>
    </source>
</evidence>
<feature type="domain" description="Tyrosine-protein kinase G-rich" evidence="19">
    <location>
        <begin position="373"/>
        <end position="443"/>
    </location>
</feature>
<evidence type="ECO:0000256" key="14">
    <source>
        <dbReference type="ARBA" id="ARBA00023137"/>
    </source>
</evidence>
<dbReference type="Proteomes" id="UP000198281">
    <property type="component" value="Unassembled WGS sequence"/>
</dbReference>
<evidence type="ECO:0000256" key="9">
    <source>
        <dbReference type="ARBA" id="ARBA00022741"/>
    </source>
</evidence>
<dbReference type="InterPro" id="IPR050445">
    <property type="entry name" value="Bact_polysacc_biosynth/exp"/>
</dbReference>
<evidence type="ECO:0000256" key="15">
    <source>
        <dbReference type="ARBA" id="ARBA00051245"/>
    </source>
</evidence>
<dbReference type="InterPro" id="IPR003856">
    <property type="entry name" value="LPS_length_determ_N"/>
</dbReference>
<evidence type="ECO:0000259" key="19">
    <source>
        <dbReference type="Pfam" id="PF13807"/>
    </source>
</evidence>
<evidence type="ECO:0000256" key="5">
    <source>
        <dbReference type="ARBA" id="ARBA00022475"/>
    </source>
</evidence>
<dbReference type="AlphaFoldDB" id="A0A239IKW6"/>
<comment type="subcellular location">
    <subcellularLocation>
        <location evidence="1">Cell inner membrane</location>
        <topology evidence="1">Multi-pass membrane protein</topology>
    </subcellularLocation>
</comment>
<evidence type="ECO:0000256" key="4">
    <source>
        <dbReference type="ARBA" id="ARBA00011903"/>
    </source>
</evidence>
<protein>
    <recommendedName>
        <fullName evidence="4">non-specific protein-tyrosine kinase</fullName>
        <ecNumber evidence="4">2.7.10.2</ecNumber>
    </recommendedName>
</protein>
<dbReference type="RefSeq" id="WP_179220884.1">
    <property type="nucleotide sequence ID" value="NZ_FZOS01000025.1"/>
</dbReference>
<evidence type="ECO:0000256" key="11">
    <source>
        <dbReference type="ARBA" id="ARBA00022840"/>
    </source>
</evidence>
<name>A0A239IKW6_9SPHN</name>
<gene>
    <name evidence="20" type="ORF">SAMN06295912_12526</name>
</gene>
<keyword evidence="21" id="KW-1185">Reference proteome</keyword>
<dbReference type="EMBL" id="FZOS01000025">
    <property type="protein sequence ID" value="SNS94042.1"/>
    <property type="molecule type" value="Genomic_DNA"/>
</dbReference>
<organism evidence="20 21">
    <name type="scientific">Edaphosphingomonas laterariae</name>
    <dbReference type="NCBI Taxonomy" id="861865"/>
    <lineage>
        <taxon>Bacteria</taxon>
        <taxon>Pseudomonadati</taxon>
        <taxon>Pseudomonadota</taxon>
        <taxon>Alphaproteobacteria</taxon>
        <taxon>Sphingomonadales</taxon>
        <taxon>Rhizorhabdaceae</taxon>
        <taxon>Edaphosphingomonas</taxon>
    </lineage>
</organism>
<sequence>MNSNQIVSTSGGQSREVSTAAPTLLVQSDRLDLSGTVSFFRRRLRLMAAIVALAVLAGAAITFTRPTLYTASSVVSVETPQDDLETVAAATATPTPTDGYIGTQVEIIESRQLATQVAQDLGLLKGRSEAEQRAAIDELQRNVTAFRRGESYTIEILASSADPRHAALVGNAYAEQFTRWEQRAERNRKRKTIDQIAVRLRDLRAQAHADTEKLQHYRIATNMLSTSGASLAEQEISGYNQAVTTARAEAAEDQARLTTAQAQLRSGSTGDDVGEALGSVVISALRARESEVGGEVARLRARYGPNHPDLIRASGELTEIERQIDAEIGRVISNLQARQRVSQQRLASLTGSLSAARQKLSHNNQAMVGLSEFERQAQASQELYEAYLNSYKKLLANEDLGRPNARIISMAVVPTVPSSPNVPMNMILSVVIGIGLALVAAIIAESLFNGVTSSDDVQHKLGLHFLGSIPLLESVSKMRQPVAAIIAEPRSAFTESFRSLRTSIEHAIAWRPQVIAVTSALPREGKSTISACLAEVLAMGGARTVVVDCDWLARGTSRLLDLAPDRPGLIELLDGRSTLSDVLVEGASNLSILPVGAASGDPEPLLTGNEFERLIQELRGRFEYVVLDLPPILPLAATRIMAGRADATIMAVRWRETPMSAVRAAIDQMPFDRVNLIGITMSHVDMRRARQYGSNDVVGYYYQRGVQAQ</sequence>
<evidence type="ECO:0000256" key="3">
    <source>
        <dbReference type="ARBA" id="ARBA00008883"/>
    </source>
</evidence>
<evidence type="ECO:0000256" key="10">
    <source>
        <dbReference type="ARBA" id="ARBA00022777"/>
    </source>
</evidence>
<keyword evidence="6" id="KW-0997">Cell inner membrane</keyword>
<keyword evidence="10" id="KW-0418">Kinase</keyword>
<feature type="transmembrane region" description="Helical" evidence="16">
    <location>
        <begin position="44"/>
        <end position="63"/>
    </location>
</feature>
<keyword evidence="12 16" id="KW-1133">Transmembrane helix</keyword>
<evidence type="ECO:0000256" key="1">
    <source>
        <dbReference type="ARBA" id="ARBA00004429"/>
    </source>
</evidence>
<evidence type="ECO:0000313" key="21">
    <source>
        <dbReference type="Proteomes" id="UP000198281"/>
    </source>
</evidence>
<dbReference type="CDD" id="cd05387">
    <property type="entry name" value="BY-kinase"/>
    <property type="match status" value="1"/>
</dbReference>
<dbReference type="SUPFAM" id="SSF52540">
    <property type="entry name" value="P-loop containing nucleoside triphosphate hydrolases"/>
    <property type="match status" value="1"/>
</dbReference>
<evidence type="ECO:0000256" key="8">
    <source>
        <dbReference type="ARBA" id="ARBA00022692"/>
    </source>
</evidence>
<keyword evidence="5" id="KW-1003">Cell membrane</keyword>
<evidence type="ECO:0000313" key="20">
    <source>
        <dbReference type="EMBL" id="SNS94042.1"/>
    </source>
</evidence>